<dbReference type="Gene3D" id="1.25.40.10">
    <property type="entry name" value="Tetratricopeptide repeat domain"/>
    <property type="match status" value="3"/>
</dbReference>
<dbReference type="EMBL" id="QGGR01000039">
    <property type="protein sequence ID" value="PWK30290.1"/>
    <property type="molecule type" value="Genomic_DNA"/>
</dbReference>
<comment type="caution">
    <text evidence="2">The sequence shown here is derived from an EMBL/GenBank/DDBJ whole genome shotgun (WGS) entry which is preliminary data.</text>
</comment>
<protein>
    <recommendedName>
        <fullName evidence="4">Tetratricopeptide repeat protein</fullName>
    </recommendedName>
</protein>
<dbReference type="AlphaFoldDB" id="A0A316F2K9"/>
<keyword evidence="3" id="KW-1185">Reference proteome</keyword>
<dbReference type="InterPro" id="IPR011990">
    <property type="entry name" value="TPR-like_helical_dom_sf"/>
</dbReference>
<organism evidence="2 3">
    <name type="scientific">Actinoplanes xinjiangensis</name>
    <dbReference type="NCBI Taxonomy" id="512350"/>
    <lineage>
        <taxon>Bacteria</taxon>
        <taxon>Bacillati</taxon>
        <taxon>Actinomycetota</taxon>
        <taxon>Actinomycetes</taxon>
        <taxon>Micromonosporales</taxon>
        <taxon>Micromonosporaceae</taxon>
        <taxon>Actinoplanes</taxon>
    </lineage>
</organism>
<feature type="compositionally biased region" description="Low complexity" evidence="1">
    <location>
        <begin position="664"/>
        <end position="675"/>
    </location>
</feature>
<feature type="compositionally biased region" description="Low complexity" evidence="1">
    <location>
        <begin position="684"/>
        <end position="705"/>
    </location>
</feature>
<dbReference type="InterPro" id="IPR019734">
    <property type="entry name" value="TPR_rpt"/>
</dbReference>
<feature type="compositionally biased region" description="Basic and acidic residues" evidence="1">
    <location>
        <begin position="706"/>
        <end position="715"/>
    </location>
</feature>
<accession>A0A316F2K9</accession>
<evidence type="ECO:0008006" key="4">
    <source>
        <dbReference type="Google" id="ProtNLM"/>
    </source>
</evidence>
<feature type="region of interest" description="Disordered" evidence="1">
    <location>
        <begin position="664"/>
        <end position="715"/>
    </location>
</feature>
<proteinExistence type="predicted"/>
<evidence type="ECO:0000256" key="1">
    <source>
        <dbReference type="SAM" id="MobiDB-lite"/>
    </source>
</evidence>
<reference evidence="2 3" key="1">
    <citation type="submission" date="2018-05" db="EMBL/GenBank/DDBJ databases">
        <title>Genomic Encyclopedia of Archaeal and Bacterial Type Strains, Phase II (KMG-II): from individual species to whole genera.</title>
        <authorList>
            <person name="Goeker M."/>
        </authorList>
    </citation>
    <scope>NUCLEOTIDE SEQUENCE [LARGE SCALE GENOMIC DNA]</scope>
    <source>
        <strain evidence="2 3">DSM 45184</strain>
    </source>
</reference>
<gene>
    <name evidence="2" type="ORF">BC793_13913</name>
</gene>
<name>A0A316F2K9_9ACTN</name>
<dbReference type="SMART" id="SM00028">
    <property type="entry name" value="TPR"/>
    <property type="match status" value="3"/>
</dbReference>
<dbReference type="RefSeq" id="WP_109602608.1">
    <property type="nucleotide sequence ID" value="NZ_BONA01000094.1"/>
</dbReference>
<sequence length="988" mass="108467">MKTAPELWGLLGEAQQLPYGAAQIALIDQVLRHVDTTDDAALKFSARLYATTAYIYGGEPVRAFPTFSWCVADFDRNPSPYHERWMHNLLWLFKNMVHSMTRFPELPLERAYAVLDDMERRYRESGHGLQPVYKHRYLVAQHVGLTDEAADWFRKWQAAPRNPLSDCAGCDPTSLVNHLAAEGRFEEAVELATPVLAGDLSCSEQPQSILSELMVVYLKTGRLQEAADAHRRSYLVERNNLADLWGIGDHIDFCARTGNEHRGLEILQRHIDWLDRAPSPAAAMNFAACAVQLLRRITAIGHGDSPVRRAGRPDTPAAELAVELETFATDLAARFDARNGTGHQSEVIRERMSAEPYGVEVPLSPTARRVPVGTPEPVRREEPVVTIDEAATPAELIDLAEQHYREDQGDALRAVLAAYDARHDDPGDPSLAGRLWTLRGFVLPDDAVEGTAAAWERAADLFTEAGDTARASAVRARLALYRARDGEPSAELLPVLDADVAVQEELGDPGSRASALIRLSQAYRLLDRLDDANEVGDRADRVAAETGDQRRMAHHAMVRAQNRAMAGRSEEAIEAARSAWVFYREHGPIRETAEAGMVLGQLTDDPEEAVTALGVPLAFGLEGAQLPVRVTRGRALMRLDRAAEAIDDLVEAVALCAEQGQAARDQAAPGQAARDQAARDQAARDQAAPGEAASSQAASGQATSAKVEKAEKAGENGEDEIAWIAPGLFVRQELAQAYHQANRPVEAAEVAEEALLGFERLGFDEPAADTRFLLAAVYRDLQDTDRALKIYHDLIEQLDGNPAGRGQVGEQAGQLLYDVDRDSEAALTFRAAAEALRDAGDLVGELRVLRKRLMALNYADEVPEAEEVIELATRRYAELPAESAAEPGVIWGRSVFAFEIGNLLMRRGRYAEALPHLYGAPERLREIGAVDDADRLDGMLAEALLRSGSPKEAERILGALLKRMRPDAPTRDLASELYDEVLHRLNDR</sequence>
<dbReference type="OrthoDB" id="56388at2"/>
<dbReference type="SUPFAM" id="SSF48452">
    <property type="entry name" value="TPR-like"/>
    <property type="match status" value="2"/>
</dbReference>
<evidence type="ECO:0000313" key="3">
    <source>
        <dbReference type="Proteomes" id="UP000245697"/>
    </source>
</evidence>
<evidence type="ECO:0000313" key="2">
    <source>
        <dbReference type="EMBL" id="PWK30290.1"/>
    </source>
</evidence>
<dbReference type="Proteomes" id="UP000245697">
    <property type="component" value="Unassembled WGS sequence"/>
</dbReference>